<dbReference type="RefSeq" id="WP_096593825.1">
    <property type="nucleotide sequence ID" value="NZ_MWRM01000010.1"/>
</dbReference>
<keyword evidence="2" id="KW-0472">Membrane</keyword>
<proteinExistence type="predicted"/>
<organism evidence="3 4">
    <name type="scientific">Staphylococcus delphini</name>
    <dbReference type="NCBI Taxonomy" id="53344"/>
    <lineage>
        <taxon>Bacteria</taxon>
        <taxon>Bacillati</taxon>
        <taxon>Bacillota</taxon>
        <taxon>Bacilli</taxon>
        <taxon>Bacillales</taxon>
        <taxon>Staphylococcaceae</taxon>
        <taxon>Staphylococcus</taxon>
        <taxon>Staphylococcus intermedius group</taxon>
    </lineage>
</organism>
<sequence length="76" mass="8666">MSNQSDQPEVIDPSDPRYRHPDEINRRQDDTFQNNTGPFQRTYVRTIGCTPVGCLPGCLFSIIISILLTLLLNLIF</sequence>
<evidence type="ECO:0000256" key="2">
    <source>
        <dbReference type="SAM" id="Phobius"/>
    </source>
</evidence>
<keyword evidence="2" id="KW-0812">Transmembrane</keyword>
<evidence type="ECO:0000313" key="4">
    <source>
        <dbReference type="Proteomes" id="UP000218335"/>
    </source>
</evidence>
<dbReference type="Proteomes" id="UP000218335">
    <property type="component" value="Unassembled WGS sequence"/>
</dbReference>
<keyword evidence="2" id="KW-1133">Transmembrane helix</keyword>
<gene>
    <name evidence="3" type="ORF">B5C08_12120</name>
</gene>
<dbReference type="AlphaFoldDB" id="A0A2A4GU61"/>
<reference evidence="3 4" key="1">
    <citation type="journal article" date="2017" name="PLoS ONE">
        <title>Development of a real-time PCR for detection of Staphylococcus pseudintermedius using a novel automated comparison of whole-genome sequences.</title>
        <authorList>
            <person name="Verstappen K.M."/>
            <person name="Huijbregts L."/>
            <person name="Spaninks M."/>
            <person name="Wagenaar J.A."/>
            <person name="Fluit A.C."/>
            <person name="Duim B."/>
        </authorList>
    </citation>
    <scope>NUCLEOTIDE SEQUENCE [LARGE SCALE GENOMIC DNA]</scope>
    <source>
        <strain evidence="3 4">215070706401-1</strain>
    </source>
</reference>
<feature type="region of interest" description="Disordered" evidence="1">
    <location>
        <begin position="1"/>
        <end position="36"/>
    </location>
</feature>
<accession>A0A2A4GU61</accession>
<comment type="caution">
    <text evidence="3">The sequence shown here is derived from an EMBL/GenBank/DDBJ whole genome shotgun (WGS) entry which is preliminary data.</text>
</comment>
<evidence type="ECO:0000313" key="3">
    <source>
        <dbReference type="EMBL" id="PCF53598.1"/>
    </source>
</evidence>
<dbReference type="EMBL" id="MWUU01000023">
    <property type="protein sequence ID" value="PCF53598.1"/>
    <property type="molecule type" value="Genomic_DNA"/>
</dbReference>
<feature type="transmembrane region" description="Helical" evidence="2">
    <location>
        <begin position="52"/>
        <end position="75"/>
    </location>
</feature>
<protein>
    <submittedName>
        <fullName evidence="3">Uncharacterized protein</fullName>
    </submittedName>
</protein>
<name>A0A2A4GU61_9STAP</name>
<feature type="compositionally biased region" description="Basic and acidic residues" evidence="1">
    <location>
        <begin position="14"/>
        <end position="30"/>
    </location>
</feature>
<evidence type="ECO:0000256" key="1">
    <source>
        <dbReference type="SAM" id="MobiDB-lite"/>
    </source>
</evidence>